<dbReference type="GO" id="GO:0015934">
    <property type="term" value="C:large ribosomal subunit"/>
    <property type="evidence" value="ECO:0007669"/>
    <property type="project" value="UniProtKB-ARBA"/>
</dbReference>
<dbReference type="FunFam" id="6.10.250.3260:FF:000001">
    <property type="entry name" value="60S ribosomal protein L21"/>
    <property type="match status" value="1"/>
</dbReference>
<dbReference type="Proteomes" id="UP000009328">
    <property type="component" value="Unassembled WGS sequence"/>
</dbReference>
<proteinExistence type="inferred from homology"/>
<accession>K0KRR4</accession>
<dbReference type="HOGENOM" id="CLU_103610_0_1_1"/>
<dbReference type="eggNOG" id="KOG1732">
    <property type="taxonomic scope" value="Eukaryota"/>
</dbReference>
<evidence type="ECO:0000313" key="6">
    <source>
        <dbReference type="Proteomes" id="UP000009328"/>
    </source>
</evidence>
<dbReference type="SUPFAM" id="SSF50104">
    <property type="entry name" value="Translation proteins SH3-like domain"/>
    <property type="match status" value="1"/>
</dbReference>
<reference evidence="5 6" key="1">
    <citation type="journal article" date="2012" name="Eukaryot. Cell">
        <title>Draft genome sequence of Wickerhamomyces ciferrii NRRL Y-1031 F-60-10.</title>
        <authorList>
            <person name="Schneider J."/>
            <person name="Andrea H."/>
            <person name="Blom J."/>
            <person name="Jaenicke S."/>
            <person name="Ruckert C."/>
            <person name="Schorsch C."/>
            <person name="Szczepanowski R."/>
            <person name="Farwick M."/>
            <person name="Goesmann A."/>
            <person name="Puhler A."/>
            <person name="Schaffer S."/>
            <person name="Tauch A."/>
            <person name="Kohler T."/>
            <person name="Brinkrolf K."/>
        </authorList>
    </citation>
    <scope>NUCLEOTIDE SEQUENCE [LARGE SCALE GENOMIC DNA]</scope>
    <source>
        <strain evidence="6">ATCC 14091 / BCRC 22168 / CBS 111 / JCM 3599 / NBRC 0793 / NRRL Y-1031 F-60-10</strain>
    </source>
</reference>
<dbReference type="Gene3D" id="6.10.250.3260">
    <property type="match status" value="1"/>
</dbReference>
<evidence type="ECO:0000256" key="1">
    <source>
        <dbReference type="ARBA" id="ARBA00008427"/>
    </source>
</evidence>
<gene>
    <name evidence="5" type="ORF">BN7_4280</name>
</gene>
<feature type="region of interest" description="Disordered" evidence="4">
    <location>
        <begin position="110"/>
        <end position="138"/>
    </location>
</feature>
<dbReference type="FunCoup" id="K0KRR4">
    <property type="interactions" value="816"/>
</dbReference>
<protein>
    <submittedName>
        <fullName evidence="5">60S ribosomal protein L21-A</fullName>
    </submittedName>
</protein>
<dbReference type="InterPro" id="IPR018259">
    <property type="entry name" value="Ribosomal_eL21_CS"/>
</dbReference>
<evidence type="ECO:0000256" key="3">
    <source>
        <dbReference type="ARBA" id="ARBA00023274"/>
    </source>
</evidence>
<keyword evidence="6" id="KW-1185">Reference proteome</keyword>
<dbReference type="AlphaFoldDB" id="K0KRR4"/>
<dbReference type="Pfam" id="PF01157">
    <property type="entry name" value="Ribosomal_L21e"/>
    <property type="match status" value="1"/>
</dbReference>
<dbReference type="GO" id="GO:0003735">
    <property type="term" value="F:structural constituent of ribosome"/>
    <property type="evidence" value="ECO:0007669"/>
    <property type="project" value="InterPro"/>
</dbReference>
<dbReference type="STRING" id="1206466.K0KRR4"/>
<dbReference type="GO" id="GO:0006412">
    <property type="term" value="P:translation"/>
    <property type="evidence" value="ECO:0007669"/>
    <property type="project" value="InterPro"/>
</dbReference>
<keyword evidence="2 5" id="KW-0689">Ribosomal protein</keyword>
<dbReference type="PROSITE" id="PS01171">
    <property type="entry name" value="RIBOSOMAL_L21E"/>
    <property type="match status" value="1"/>
</dbReference>
<dbReference type="InterPro" id="IPR036948">
    <property type="entry name" value="Ribosomal_eL21_sf"/>
</dbReference>
<comment type="similarity">
    <text evidence="1">Belongs to the eukaryotic ribosomal protein eL21 family.</text>
</comment>
<dbReference type="EMBL" id="CAIF01000152">
    <property type="protein sequence ID" value="CCH44712.1"/>
    <property type="molecule type" value="Genomic_DNA"/>
</dbReference>
<dbReference type="Gene3D" id="2.30.30.70">
    <property type="entry name" value="Ribosomal protein L21"/>
    <property type="match status" value="1"/>
</dbReference>
<keyword evidence="3" id="KW-0687">Ribonucleoprotein</keyword>
<sequence length="156" mass="17920">MAHTSGTRYLFQRDFKKHGVIPLSTYLKTYRVGDIVDIKGNGAVQKGLPHKWYHGKTGRVFDVTKSSVGVIVYKIVRNKYLEKRVHLRVEHVKHSDSRKDFLLRVKANAEKKKQARETGEPAQLKRQPGLPREARVVSTQGNLPETIKPLPYETYI</sequence>
<dbReference type="InterPro" id="IPR008991">
    <property type="entry name" value="Translation_prot_SH3-like_sf"/>
</dbReference>
<dbReference type="PANTHER" id="PTHR20981">
    <property type="entry name" value="60S RIBOSOMAL PROTEIN L21"/>
    <property type="match status" value="1"/>
</dbReference>
<dbReference type="InParanoid" id="K0KRR4"/>
<comment type="caution">
    <text evidence="5">The sequence shown here is derived from an EMBL/GenBank/DDBJ whole genome shotgun (WGS) entry which is preliminary data.</text>
</comment>
<dbReference type="FunFam" id="2.30.30.70:FF:000001">
    <property type="entry name" value="60S ribosomal protein L21"/>
    <property type="match status" value="1"/>
</dbReference>
<feature type="compositionally biased region" description="Basic and acidic residues" evidence="4">
    <location>
        <begin position="110"/>
        <end position="119"/>
    </location>
</feature>
<organism evidence="5 6">
    <name type="scientific">Wickerhamomyces ciferrii (strain ATCC 14091 / BCRC 22168 / CBS 111 / JCM 3599 / NBRC 0793 / NRRL Y-1031 F-60-10)</name>
    <name type="common">Yeast</name>
    <name type="synonym">Pichia ciferrii</name>
    <dbReference type="NCBI Taxonomy" id="1206466"/>
    <lineage>
        <taxon>Eukaryota</taxon>
        <taxon>Fungi</taxon>
        <taxon>Dikarya</taxon>
        <taxon>Ascomycota</taxon>
        <taxon>Saccharomycotina</taxon>
        <taxon>Saccharomycetes</taxon>
        <taxon>Phaffomycetales</taxon>
        <taxon>Wickerhamomycetaceae</taxon>
        <taxon>Wickerhamomyces</taxon>
    </lineage>
</organism>
<evidence type="ECO:0000256" key="2">
    <source>
        <dbReference type="ARBA" id="ARBA00022980"/>
    </source>
</evidence>
<evidence type="ECO:0000313" key="5">
    <source>
        <dbReference type="EMBL" id="CCH44712.1"/>
    </source>
</evidence>
<dbReference type="InterPro" id="IPR001147">
    <property type="entry name" value="Ribosomal_eL21"/>
</dbReference>
<name>K0KRR4_WICCF</name>
<evidence type="ECO:0000256" key="4">
    <source>
        <dbReference type="SAM" id="MobiDB-lite"/>
    </source>
</evidence>